<accession>A0A6H1P4J3</accession>
<proteinExistence type="predicted"/>
<sequence>MKKKIIVSVFLSFVVLIGSFYAGNVNKAEAAYLYKYTWPFKTQQMTVKLDTNYSVTGYEVYRGFTNRIGITMNYKVSATTGLKVTNLNYYVYGMMWPVSATGKSKAITKSTASVGGTATAEAIYTAKISGWKSGLVLLTEYPRTDGQLKLVSIDKTKKTAVVKFTGMLRH</sequence>
<name>A0A6H1P4J3_PRIMG</name>
<gene>
    <name evidence="1" type="ORF">HFZ78_18665</name>
</gene>
<reference evidence="1 2" key="1">
    <citation type="submission" date="2020-04" db="EMBL/GenBank/DDBJ databases">
        <title>Genome-Wide Identification of 5-Methylcytosine Sites in Bacterial Genomes By High-Throughput Sequencing of MspJI Restriction Fragments.</title>
        <authorList>
            <person name="Wu V."/>
        </authorList>
    </citation>
    <scope>NUCLEOTIDE SEQUENCE [LARGE SCALE GENOMIC DNA]</scope>
    <source>
        <strain evidence="1 2">S2</strain>
    </source>
</reference>
<dbReference type="Proteomes" id="UP000501868">
    <property type="component" value="Chromosome"/>
</dbReference>
<organism evidence="1 2">
    <name type="scientific">Priestia megaterium</name>
    <name type="common">Bacillus megaterium</name>
    <dbReference type="NCBI Taxonomy" id="1404"/>
    <lineage>
        <taxon>Bacteria</taxon>
        <taxon>Bacillati</taxon>
        <taxon>Bacillota</taxon>
        <taxon>Bacilli</taxon>
        <taxon>Bacillales</taxon>
        <taxon>Bacillaceae</taxon>
        <taxon>Priestia</taxon>
    </lineage>
</organism>
<reference evidence="1 2" key="2">
    <citation type="submission" date="2020-04" db="EMBL/GenBank/DDBJ databases">
        <authorList>
            <person name="Fomenkov A."/>
            <person name="Anton B.P."/>
            <person name="Roberts R.J."/>
        </authorList>
    </citation>
    <scope>NUCLEOTIDE SEQUENCE [LARGE SCALE GENOMIC DNA]</scope>
    <source>
        <strain evidence="1 2">S2</strain>
    </source>
</reference>
<dbReference type="AlphaFoldDB" id="A0A6H1P4J3"/>
<evidence type="ECO:0000313" key="1">
    <source>
        <dbReference type="EMBL" id="QIZ08479.1"/>
    </source>
</evidence>
<evidence type="ECO:0000313" key="2">
    <source>
        <dbReference type="Proteomes" id="UP000501868"/>
    </source>
</evidence>
<protein>
    <submittedName>
        <fullName evidence="1">Uncharacterized protein</fullName>
    </submittedName>
</protein>
<dbReference type="EMBL" id="CP051128">
    <property type="protein sequence ID" value="QIZ08479.1"/>
    <property type="molecule type" value="Genomic_DNA"/>
</dbReference>